<sequence length="338" mass="38700">MKYVSVVSRTTKKKVLYQNEGYFITAKNSTVFKDEFMFLSMEEGWKPDVYFVIVLRELELSEINDVFKFLLRYHVFKVLVINRASNANVYTYNPFENYGCGKVFTRTISYGKCMKANITKSFFYKPVTGLRKCTFKVGFCDLPPYAIDPNNNKRKEKIKGIEQFVLETLSELEQFNVIYSYQSNPEETSAIGDDMIASGPLSSIQKGDVEIMLGGYSLMHKRAEAFSYLYGHHSNYDGLIILVKKAGLRKCTFEVGFNHFPPYVIDPNNDQSKEKLMGLEQYILQTLSELEQFKVIYTHKYNSDEISDIGDDMIASGSLSSIQKGDVKILVGGFFFDA</sequence>
<protein>
    <submittedName>
        <fullName evidence="1">(apollo) hypothetical protein</fullName>
    </submittedName>
</protein>
<dbReference type="OrthoDB" id="7457888at2759"/>
<name>A0A8S3XL99_PARAO</name>
<comment type="caution">
    <text evidence="1">The sequence shown here is derived from an EMBL/GenBank/DDBJ whole genome shotgun (WGS) entry which is preliminary data.</text>
</comment>
<evidence type="ECO:0000313" key="1">
    <source>
        <dbReference type="EMBL" id="CAG5029046.1"/>
    </source>
</evidence>
<evidence type="ECO:0000313" key="2">
    <source>
        <dbReference type="Proteomes" id="UP000691718"/>
    </source>
</evidence>
<dbReference type="AlphaFoldDB" id="A0A8S3XL99"/>
<proteinExistence type="predicted"/>
<dbReference type="Proteomes" id="UP000691718">
    <property type="component" value="Unassembled WGS sequence"/>
</dbReference>
<keyword evidence="2" id="KW-1185">Reference proteome</keyword>
<accession>A0A8S3XL99</accession>
<reference evidence="1" key="1">
    <citation type="submission" date="2021-04" db="EMBL/GenBank/DDBJ databases">
        <authorList>
            <person name="Tunstrom K."/>
        </authorList>
    </citation>
    <scope>NUCLEOTIDE SEQUENCE</scope>
</reference>
<organism evidence="1 2">
    <name type="scientific">Parnassius apollo</name>
    <name type="common">Apollo butterfly</name>
    <name type="synonym">Papilio apollo</name>
    <dbReference type="NCBI Taxonomy" id="110799"/>
    <lineage>
        <taxon>Eukaryota</taxon>
        <taxon>Metazoa</taxon>
        <taxon>Ecdysozoa</taxon>
        <taxon>Arthropoda</taxon>
        <taxon>Hexapoda</taxon>
        <taxon>Insecta</taxon>
        <taxon>Pterygota</taxon>
        <taxon>Neoptera</taxon>
        <taxon>Endopterygota</taxon>
        <taxon>Lepidoptera</taxon>
        <taxon>Glossata</taxon>
        <taxon>Ditrysia</taxon>
        <taxon>Papilionoidea</taxon>
        <taxon>Papilionidae</taxon>
        <taxon>Parnassiinae</taxon>
        <taxon>Parnassini</taxon>
        <taxon>Parnassius</taxon>
        <taxon>Parnassius</taxon>
    </lineage>
</organism>
<dbReference type="EMBL" id="CAJQZP010001201">
    <property type="protein sequence ID" value="CAG5029046.1"/>
    <property type="molecule type" value="Genomic_DNA"/>
</dbReference>
<gene>
    <name evidence="1" type="ORF">PAPOLLO_LOCUS19159</name>
</gene>